<accession>A0A077ZBQ6</accession>
<organism evidence="3 4">
    <name type="scientific">Trichuris trichiura</name>
    <name type="common">Whipworm</name>
    <name type="synonym">Trichocephalus trichiurus</name>
    <dbReference type="NCBI Taxonomy" id="36087"/>
    <lineage>
        <taxon>Eukaryota</taxon>
        <taxon>Metazoa</taxon>
        <taxon>Ecdysozoa</taxon>
        <taxon>Nematoda</taxon>
        <taxon>Enoplea</taxon>
        <taxon>Dorylaimia</taxon>
        <taxon>Trichinellida</taxon>
        <taxon>Trichuridae</taxon>
        <taxon>Trichuris</taxon>
    </lineage>
</organism>
<dbReference type="InterPro" id="IPR025559">
    <property type="entry name" value="Eis_dom"/>
</dbReference>
<evidence type="ECO:0000256" key="1">
    <source>
        <dbReference type="SAM" id="Phobius"/>
    </source>
</evidence>
<dbReference type="InterPro" id="IPR051554">
    <property type="entry name" value="Acetyltransferase_Eis"/>
</dbReference>
<dbReference type="SUPFAM" id="SSF55729">
    <property type="entry name" value="Acyl-CoA N-acyltransferases (Nat)"/>
    <property type="match status" value="1"/>
</dbReference>
<keyword evidence="1" id="KW-1133">Transmembrane helix</keyword>
<dbReference type="InterPro" id="IPR007710">
    <property type="entry name" value="Nucleoside_deoxyribTrfase"/>
</dbReference>
<evidence type="ECO:0000259" key="2">
    <source>
        <dbReference type="PROSITE" id="PS51186"/>
    </source>
</evidence>
<dbReference type="InterPro" id="IPR014509">
    <property type="entry name" value="YjdF-like"/>
</dbReference>
<dbReference type="InterPro" id="IPR016181">
    <property type="entry name" value="Acyl_CoA_acyltransferase"/>
</dbReference>
<keyword evidence="1" id="KW-0812">Transmembrane</keyword>
<dbReference type="Pfam" id="PF13527">
    <property type="entry name" value="Acetyltransf_9"/>
    <property type="match status" value="1"/>
</dbReference>
<dbReference type="Pfam" id="PF17668">
    <property type="entry name" value="Acetyltransf_17"/>
    <property type="match status" value="1"/>
</dbReference>
<dbReference type="EMBL" id="HG806221">
    <property type="protein sequence ID" value="CDW57822.1"/>
    <property type="molecule type" value="Genomic_DNA"/>
</dbReference>
<gene>
    <name evidence="3" type="ORF">TTRE_0000611801</name>
</gene>
<protein>
    <submittedName>
        <fullName evidence="3">SCP2 2 and Acetyltransf 9 and Nuc deoxyrib tr dom ain containing protein</fullName>
    </submittedName>
</protein>
<keyword evidence="4" id="KW-1185">Reference proteome</keyword>
<dbReference type="PANTHER" id="PTHR37817:SF1">
    <property type="entry name" value="N-ACETYLTRANSFERASE EIS"/>
    <property type="match status" value="1"/>
</dbReference>
<dbReference type="SUPFAM" id="SSF52309">
    <property type="entry name" value="N-(deoxy)ribosyltransferase-like"/>
    <property type="match status" value="1"/>
</dbReference>
<dbReference type="SUPFAM" id="SSF55718">
    <property type="entry name" value="SCP-like"/>
    <property type="match status" value="1"/>
</dbReference>
<dbReference type="Pfam" id="PF05014">
    <property type="entry name" value="Nuc_deoxyrib_tr"/>
    <property type="match status" value="1"/>
</dbReference>
<dbReference type="PROSITE" id="PS51186">
    <property type="entry name" value="GNAT"/>
    <property type="match status" value="1"/>
</dbReference>
<dbReference type="Pfam" id="PF09997">
    <property type="entry name" value="DUF2238"/>
    <property type="match status" value="1"/>
</dbReference>
<proteinExistence type="predicted"/>
<dbReference type="Gene3D" id="3.40.50.450">
    <property type="match status" value="1"/>
</dbReference>
<dbReference type="Proteomes" id="UP000030665">
    <property type="component" value="Unassembled WGS sequence"/>
</dbReference>
<dbReference type="PANTHER" id="PTHR37817">
    <property type="entry name" value="N-ACETYLTRANSFERASE EIS"/>
    <property type="match status" value="1"/>
</dbReference>
<reference evidence="3" key="1">
    <citation type="submission" date="2014-01" db="EMBL/GenBank/DDBJ databases">
        <authorList>
            <person name="Aslett M."/>
        </authorList>
    </citation>
    <scope>NUCLEOTIDE SEQUENCE</scope>
</reference>
<keyword evidence="1" id="KW-0472">Membrane</keyword>
<sequence length="616" mass="70932">MDSDFKEQLVLKPVGEEHLAQYDELLSYVFQVTESDIENSGYENKREMVRAKKPVLEQSKVFGWFHGDNLISQIAIYPCEVNIHGKLFQMGGVTGVGTYPEYANHGLMKDLIKKALVQMREDQQWISYLYPYNIPYYRRKGWEIMSDKLSFKIKDTQLPKQVDLPGIVERKEVDDPDVYQVYHEFALNNHGAMIRKELNWEEYWRFENEEERIAAIYYDADKKPTGVLFYWISDEVFHIKEMFYLNQEARNGLWNFISAHFSMVYWVKGDIFKNEPLSFLLDDSEITETIAPFFMARIVDVKEFLLEYPFEKSVELFYFEVEDPVAEWNNGIFALSWNDAVEKIREIDSNLTVYLPQENEGINDKSAYADSKMIALADTEEVLKSDLMVALLDGLTIDAGVASEIGVAYAKGIPVIGLYTDSRQQGVDNRKKLEALQTPAENQFHYLNLYTVGLIKLNGTIVSTEKVLLEKIQSFIEGTSLHMISIISFWDKILHTVSPMVLTALGYGLIGYFMKDADISKTSPWLFLLFGFAFAGLCGVFWEFWEFLCDTVADMNLQRYATSAGKLLVGREALMDTMGDLLTNTIGAVLMGIYAHIQSRGDAAHFEEYRLKKIRK</sequence>
<dbReference type="GO" id="GO:0034069">
    <property type="term" value="F:aminoglycoside N-acetyltransferase activity"/>
    <property type="evidence" value="ECO:0007669"/>
    <property type="project" value="TreeGrafter"/>
</dbReference>
<dbReference type="InterPro" id="IPR036527">
    <property type="entry name" value="SCP2_sterol-bd_dom_sf"/>
</dbReference>
<dbReference type="GO" id="GO:0030649">
    <property type="term" value="P:aminoglycoside antibiotic catabolic process"/>
    <property type="evidence" value="ECO:0007669"/>
    <property type="project" value="TreeGrafter"/>
</dbReference>
<dbReference type="AlphaFoldDB" id="A0A077ZBQ6"/>
<evidence type="ECO:0000313" key="3">
    <source>
        <dbReference type="EMBL" id="CDW57822.1"/>
    </source>
</evidence>
<feature type="transmembrane region" description="Helical" evidence="1">
    <location>
        <begin position="525"/>
        <end position="545"/>
    </location>
</feature>
<name>A0A077ZBQ6_TRITR</name>
<feature type="domain" description="N-acetyltransferase" evidence="2">
    <location>
        <begin position="9"/>
        <end position="165"/>
    </location>
</feature>
<feature type="transmembrane region" description="Helical" evidence="1">
    <location>
        <begin position="493"/>
        <end position="513"/>
    </location>
</feature>
<evidence type="ECO:0000313" key="4">
    <source>
        <dbReference type="Proteomes" id="UP000030665"/>
    </source>
</evidence>
<reference evidence="3" key="2">
    <citation type="submission" date="2014-03" db="EMBL/GenBank/DDBJ databases">
        <title>The whipworm genome and dual-species transcriptomics of an intimate host-pathogen interaction.</title>
        <authorList>
            <person name="Foth B.J."/>
            <person name="Tsai I.J."/>
            <person name="Reid A.J."/>
            <person name="Bancroft A.J."/>
            <person name="Nichol S."/>
            <person name="Tracey A."/>
            <person name="Holroyd N."/>
            <person name="Cotton J.A."/>
            <person name="Stanley E.J."/>
            <person name="Zarowiecki M."/>
            <person name="Liu J.Z."/>
            <person name="Huckvale T."/>
            <person name="Cooper P.J."/>
            <person name="Grencis R.K."/>
            <person name="Berriman M."/>
        </authorList>
    </citation>
    <scope>NUCLEOTIDE SEQUENCE [LARGE SCALE GENOMIC DNA]</scope>
</reference>
<dbReference type="InterPro" id="IPR000182">
    <property type="entry name" value="GNAT_dom"/>
</dbReference>
<dbReference type="Gene3D" id="3.40.630.30">
    <property type="match status" value="2"/>
</dbReference>
<dbReference type="InterPro" id="IPR041380">
    <property type="entry name" value="Acetyltransf_17"/>
</dbReference>
<dbReference type="Pfam" id="PF13530">
    <property type="entry name" value="SCP2_2"/>
    <property type="match status" value="1"/>
</dbReference>